<proteinExistence type="predicted"/>
<name>A0A450W603_9GAMM</name>
<gene>
    <name evidence="1" type="ORF">BECKLPF1236A_GA0070988_100714</name>
    <name evidence="2" type="ORF">BECKLPF1236C_GA0070990_100724</name>
</gene>
<dbReference type="EMBL" id="CAADFP010000072">
    <property type="protein sequence ID" value="VFK28702.1"/>
    <property type="molecule type" value="Genomic_DNA"/>
</dbReference>
<accession>A0A450W603</accession>
<sequence length="142" mass="16053">MHPEIPQLDFALPPFGKSESFSWAKVNIFAKSIHFIYFWLITNGSSFNGSLLAQDYVHCSLAKPRQVDIPVRWEAGQGKDKPIYRITHYQRRASKSWGTVSRNISSRMEAVRRPASRALSATPQSQSMPVRIPITSLFLCSG</sequence>
<dbReference type="AlphaFoldDB" id="A0A450W603"/>
<reference evidence="1" key="1">
    <citation type="submission" date="2019-02" db="EMBL/GenBank/DDBJ databases">
        <authorList>
            <person name="Gruber-Vodicka R. H."/>
            <person name="Seah K. B. B."/>
        </authorList>
    </citation>
    <scope>NUCLEOTIDE SEQUENCE</scope>
    <source>
        <strain evidence="1">BECK_S312</strain>
        <strain evidence="2">BECK_S426</strain>
    </source>
</reference>
<dbReference type="EMBL" id="CAADFM010000071">
    <property type="protein sequence ID" value="VFK12455.1"/>
    <property type="molecule type" value="Genomic_DNA"/>
</dbReference>
<evidence type="ECO:0000313" key="2">
    <source>
        <dbReference type="EMBL" id="VFK28702.1"/>
    </source>
</evidence>
<organism evidence="1">
    <name type="scientific">Candidatus Kentrum sp. LPFa</name>
    <dbReference type="NCBI Taxonomy" id="2126335"/>
    <lineage>
        <taxon>Bacteria</taxon>
        <taxon>Pseudomonadati</taxon>
        <taxon>Pseudomonadota</taxon>
        <taxon>Gammaproteobacteria</taxon>
        <taxon>Candidatus Kentrum</taxon>
    </lineage>
</organism>
<protein>
    <submittedName>
        <fullName evidence="1">Uncharacterized protein</fullName>
    </submittedName>
</protein>
<evidence type="ECO:0000313" key="1">
    <source>
        <dbReference type="EMBL" id="VFK12455.1"/>
    </source>
</evidence>